<evidence type="ECO:0000313" key="3">
    <source>
        <dbReference type="Proteomes" id="UP001497472"/>
    </source>
</evidence>
<dbReference type="InterPro" id="IPR055469">
    <property type="entry name" value="DUF7041"/>
</dbReference>
<evidence type="ECO:0000313" key="2">
    <source>
        <dbReference type="EMBL" id="CAK1541552.1"/>
    </source>
</evidence>
<dbReference type="PANTHER" id="PTHR33327:SF3">
    <property type="entry name" value="RNA-DIRECTED DNA POLYMERASE"/>
    <property type="match status" value="1"/>
</dbReference>
<dbReference type="AlphaFoldDB" id="A0AAV1IXB3"/>
<dbReference type="PANTHER" id="PTHR33327">
    <property type="entry name" value="ENDONUCLEASE"/>
    <property type="match status" value="1"/>
</dbReference>
<evidence type="ECO:0000259" key="1">
    <source>
        <dbReference type="Pfam" id="PF23055"/>
    </source>
</evidence>
<dbReference type="EMBL" id="CAVLEF010000002">
    <property type="protein sequence ID" value="CAK1541552.1"/>
    <property type="molecule type" value="Genomic_DNA"/>
</dbReference>
<keyword evidence="3" id="KW-1185">Reference proteome</keyword>
<feature type="domain" description="DUF7041" evidence="1">
    <location>
        <begin position="40"/>
        <end position="119"/>
    </location>
</feature>
<proteinExistence type="predicted"/>
<organism evidence="2 3">
    <name type="scientific">Leptosia nina</name>
    <dbReference type="NCBI Taxonomy" id="320188"/>
    <lineage>
        <taxon>Eukaryota</taxon>
        <taxon>Metazoa</taxon>
        <taxon>Ecdysozoa</taxon>
        <taxon>Arthropoda</taxon>
        <taxon>Hexapoda</taxon>
        <taxon>Insecta</taxon>
        <taxon>Pterygota</taxon>
        <taxon>Neoptera</taxon>
        <taxon>Endopterygota</taxon>
        <taxon>Lepidoptera</taxon>
        <taxon>Glossata</taxon>
        <taxon>Ditrysia</taxon>
        <taxon>Papilionoidea</taxon>
        <taxon>Pieridae</taxon>
        <taxon>Pierinae</taxon>
        <taxon>Leptosia</taxon>
    </lineage>
</organism>
<sequence>MAMNRPNALEFGSTYQQTCQHKPQDGACIDTLSMQVRLCDFWPAYPRLWFKHFKAVMAPQKQGDDARYQAAIARLGLDALQQVSDIIVDPPAEDKYGTLKAQLIGIYEESDTRKLQKLMEEMELGDQKPSQVSRKMRELAGNKMPDTTLRIMWVKLLPPSVRAVLSVSDATDLDKLAQLADNVR</sequence>
<reference evidence="2 3" key="1">
    <citation type="submission" date="2023-11" db="EMBL/GenBank/DDBJ databases">
        <authorList>
            <person name="Okamura Y."/>
        </authorList>
    </citation>
    <scope>NUCLEOTIDE SEQUENCE [LARGE SCALE GENOMIC DNA]</scope>
</reference>
<dbReference type="Proteomes" id="UP001497472">
    <property type="component" value="Unassembled WGS sequence"/>
</dbReference>
<comment type="caution">
    <text evidence="2">The sequence shown here is derived from an EMBL/GenBank/DDBJ whole genome shotgun (WGS) entry which is preliminary data.</text>
</comment>
<dbReference type="Pfam" id="PF23055">
    <property type="entry name" value="DUF7041"/>
    <property type="match status" value="1"/>
</dbReference>
<protein>
    <recommendedName>
        <fullName evidence="1">DUF7041 domain-containing protein</fullName>
    </recommendedName>
</protein>
<accession>A0AAV1IXB3</accession>
<name>A0AAV1IXB3_9NEOP</name>
<gene>
    <name evidence="2" type="ORF">LNINA_LOCUS1525</name>
</gene>